<dbReference type="AlphaFoldDB" id="A0ABD5URG9"/>
<keyword evidence="3" id="KW-1185">Reference proteome</keyword>
<comment type="caution">
    <text evidence="2">The sequence shown here is derived from an EMBL/GenBank/DDBJ whole genome shotgun (WGS) entry which is preliminary data.</text>
</comment>
<gene>
    <name evidence="2" type="ORF">ACFQEY_13200</name>
</gene>
<evidence type="ECO:0000256" key="1">
    <source>
        <dbReference type="SAM" id="MobiDB-lite"/>
    </source>
</evidence>
<organism evidence="2 3">
    <name type="scientific">Halorubrum trueperi</name>
    <dbReference type="NCBI Taxonomy" id="2004704"/>
    <lineage>
        <taxon>Archaea</taxon>
        <taxon>Methanobacteriati</taxon>
        <taxon>Methanobacteriota</taxon>
        <taxon>Stenosarchaea group</taxon>
        <taxon>Halobacteria</taxon>
        <taxon>Halobacteriales</taxon>
        <taxon>Haloferacaceae</taxon>
        <taxon>Halorubrum</taxon>
    </lineage>
</organism>
<evidence type="ECO:0000313" key="3">
    <source>
        <dbReference type="Proteomes" id="UP001596333"/>
    </source>
</evidence>
<dbReference type="RefSeq" id="WP_379769322.1">
    <property type="nucleotide sequence ID" value="NZ_JBHSXI010000014.1"/>
</dbReference>
<name>A0ABD5URG9_9EURY</name>
<feature type="non-terminal residue" evidence="2">
    <location>
        <position position="1"/>
    </location>
</feature>
<sequence length="195" mass="22038">CRQTAFASVLANALGLPLSGVAYCVTDDEDCYNGTFEGRVKCLFHRLRSRARGDERVEQLAEEGKHEELAEYLEEAYADLYEKEIETLKDEYPSFWDEEREEFTGPVTTNAIEGGNWRLKRKLRVPYRRADTARGRMLLGALNDSLAVYRNGRPAASFAHRHGSFSFQQILGKGSGKPPDREVHPPMPPVRSTVS</sequence>
<dbReference type="EMBL" id="JBHSXI010000014">
    <property type="protein sequence ID" value="MFC6889962.1"/>
    <property type="molecule type" value="Genomic_DNA"/>
</dbReference>
<feature type="region of interest" description="Disordered" evidence="1">
    <location>
        <begin position="170"/>
        <end position="195"/>
    </location>
</feature>
<evidence type="ECO:0008006" key="4">
    <source>
        <dbReference type="Google" id="ProtNLM"/>
    </source>
</evidence>
<accession>A0ABD5URG9</accession>
<evidence type="ECO:0000313" key="2">
    <source>
        <dbReference type="EMBL" id="MFC6889962.1"/>
    </source>
</evidence>
<dbReference type="Proteomes" id="UP001596333">
    <property type="component" value="Unassembled WGS sequence"/>
</dbReference>
<reference evidence="2 3" key="1">
    <citation type="journal article" date="2019" name="Int. J. Syst. Evol. Microbiol.">
        <title>The Global Catalogue of Microorganisms (GCM) 10K type strain sequencing project: providing services to taxonomists for standard genome sequencing and annotation.</title>
        <authorList>
            <consortium name="The Broad Institute Genomics Platform"/>
            <consortium name="The Broad Institute Genome Sequencing Center for Infectious Disease"/>
            <person name="Wu L."/>
            <person name="Ma J."/>
        </authorList>
    </citation>
    <scope>NUCLEOTIDE SEQUENCE [LARGE SCALE GENOMIC DNA]</scope>
    <source>
        <strain evidence="2 3">Y73</strain>
    </source>
</reference>
<protein>
    <recommendedName>
        <fullName evidence="4">Transposase</fullName>
    </recommendedName>
</protein>
<proteinExistence type="predicted"/>